<dbReference type="InterPro" id="IPR000888">
    <property type="entry name" value="RmlC-like"/>
</dbReference>
<evidence type="ECO:0000256" key="4">
    <source>
        <dbReference type="ARBA" id="ARBA00019595"/>
    </source>
</evidence>
<dbReference type="RefSeq" id="WP_134696535.1">
    <property type="nucleotide sequence ID" value="NZ_QORJ01000035.1"/>
</dbReference>
<sequence length="183" mass="20630">MHITHTTLPGLLIIEPRVIEDERGFFMESFNQRQFEQVLGACVTFVQDNHSRSHRGVLRGLHYQLPPHAQGKLVRCVAGEVFDVAVDVRRTSPTFGQWHGLYLSADNRRQVWIPAGFAHGFLALSEQADLLYKATDYYAPETECTLAWDDPQLQITWPALAEPLCLSPKDAAAGPLRLVNCFD</sequence>
<dbReference type="InterPro" id="IPR011051">
    <property type="entry name" value="RmlC_Cupin_sf"/>
</dbReference>
<dbReference type="GO" id="GO:0019305">
    <property type="term" value="P:dTDP-rhamnose biosynthetic process"/>
    <property type="evidence" value="ECO:0007669"/>
    <property type="project" value="UniProtKB-UniRule"/>
</dbReference>
<dbReference type="GO" id="GO:0000271">
    <property type="term" value="P:polysaccharide biosynthetic process"/>
    <property type="evidence" value="ECO:0007669"/>
    <property type="project" value="TreeGrafter"/>
</dbReference>
<evidence type="ECO:0000256" key="2">
    <source>
        <dbReference type="ARBA" id="ARBA00001997"/>
    </source>
</evidence>
<dbReference type="PANTHER" id="PTHR21047:SF2">
    <property type="entry name" value="THYMIDINE DIPHOSPHO-4-KETO-RHAMNOSE 3,5-EPIMERASE"/>
    <property type="match status" value="1"/>
</dbReference>
<comment type="catalytic activity">
    <reaction evidence="1 7">
        <text>dTDP-4-dehydro-6-deoxy-alpha-D-glucose = dTDP-4-dehydro-beta-L-rhamnose</text>
        <dbReference type="Rhea" id="RHEA:16969"/>
        <dbReference type="ChEBI" id="CHEBI:57649"/>
        <dbReference type="ChEBI" id="CHEBI:62830"/>
        <dbReference type="EC" id="5.1.3.13"/>
    </reaction>
</comment>
<protein>
    <recommendedName>
        <fullName evidence="4 7">dTDP-4-dehydrorhamnose 3,5-epimerase</fullName>
        <ecNumber evidence="3 7">5.1.3.13</ecNumber>
    </recommendedName>
    <alternativeName>
        <fullName evidence="7">Thymidine diphospho-4-keto-rhamnose 3,5-epimerase</fullName>
    </alternativeName>
</protein>
<dbReference type="PANTHER" id="PTHR21047">
    <property type="entry name" value="DTDP-6-DEOXY-D-GLUCOSE-3,5 EPIMERASE"/>
    <property type="match status" value="1"/>
</dbReference>
<dbReference type="Pfam" id="PF00908">
    <property type="entry name" value="dTDP_sugar_isom"/>
    <property type="match status" value="1"/>
</dbReference>
<gene>
    <name evidence="9" type="primary">rfbC</name>
    <name evidence="8" type="ORF">DRM93_16180</name>
    <name evidence="9" type="ORF">DRM94_16180</name>
</gene>
<evidence type="ECO:0000313" key="8">
    <source>
        <dbReference type="EMBL" id="TFF72904.1"/>
    </source>
</evidence>
<dbReference type="EMBL" id="QORK01000039">
    <property type="protein sequence ID" value="TFF76671.1"/>
    <property type="molecule type" value="Genomic_DNA"/>
</dbReference>
<comment type="similarity">
    <text evidence="7">Belongs to the dTDP-4-dehydrorhamnose 3,5-epimerase family.</text>
</comment>
<evidence type="ECO:0000256" key="6">
    <source>
        <dbReference type="PIRSR" id="PIRSR600888-3"/>
    </source>
</evidence>
<dbReference type="Gene3D" id="2.60.120.10">
    <property type="entry name" value="Jelly Rolls"/>
    <property type="match status" value="1"/>
</dbReference>
<comment type="function">
    <text evidence="2 7">Catalyzes the epimerization of the C3' and C5'positions of dTDP-6-deoxy-D-xylo-4-hexulose, forming dTDP-6-deoxy-L-lyxo-4-hexulose.</text>
</comment>
<evidence type="ECO:0000313" key="10">
    <source>
        <dbReference type="Proteomes" id="UP000297720"/>
    </source>
</evidence>
<feature type="active site" description="Proton donor" evidence="5">
    <location>
        <position position="132"/>
    </location>
</feature>
<proteinExistence type="inferred from homology"/>
<evidence type="ECO:0000256" key="1">
    <source>
        <dbReference type="ARBA" id="ARBA00001298"/>
    </source>
</evidence>
<dbReference type="UniPathway" id="UPA00124"/>
<comment type="pathway">
    <text evidence="7">Carbohydrate biosynthesis; dTDP-L-rhamnose biosynthesis.</text>
</comment>
<keyword evidence="10" id="KW-1185">Reference proteome</keyword>
<dbReference type="GO" id="GO:0005829">
    <property type="term" value="C:cytosol"/>
    <property type="evidence" value="ECO:0007669"/>
    <property type="project" value="TreeGrafter"/>
</dbReference>
<reference evidence="9 11" key="1">
    <citation type="submission" date="2018-06" db="EMBL/GenBank/DDBJ databases">
        <title>Occurrence of a novel blaKPC-2- and qnrS2- harbouring IncP6 plasmid from Aeromonas taiwanensis isolates recovered from the river sediments.</title>
        <authorList>
            <person name="Zheng B."/>
            <person name="Yu X."/>
            <person name="Xiao Y."/>
        </authorList>
    </citation>
    <scope>NUCLEOTIDE SEQUENCE [LARGE SCALE GENOMIC DNA]</scope>
    <source>
        <strain evidence="8 10">1713</strain>
        <strain evidence="9 11">198</strain>
    </source>
</reference>
<accession>A0A5F0K7Q7</accession>
<evidence type="ECO:0000313" key="11">
    <source>
        <dbReference type="Proteomes" id="UP000297914"/>
    </source>
</evidence>
<dbReference type="EC" id="5.1.3.13" evidence="3 7"/>
<keyword evidence="7 9" id="KW-0413">Isomerase</keyword>
<name>A0A5F0K7Q7_9GAMM</name>
<dbReference type="EMBL" id="QORL01000039">
    <property type="protein sequence ID" value="TFF72904.1"/>
    <property type="molecule type" value="Genomic_DNA"/>
</dbReference>
<dbReference type="Proteomes" id="UP000297720">
    <property type="component" value="Unassembled WGS sequence"/>
</dbReference>
<evidence type="ECO:0000256" key="5">
    <source>
        <dbReference type="PIRSR" id="PIRSR600888-1"/>
    </source>
</evidence>
<dbReference type="NCBIfam" id="TIGR01221">
    <property type="entry name" value="rmlC"/>
    <property type="match status" value="1"/>
</dbReference>
<comment type="subunit">
    <text evidence="7">Homodimer.</text>
</comment>
<dbReference type="InterPro" id="IPR014710">
    <property type="entry name" value="RmlC-like_jellyroll"/>
</dbReference>
<dbReference type="CDD" id="cd00438">
    <property type="entry name" value="cupin_RmlC"/>
    <property type="match status" value="1"/>
</dbReference>
<feature type="site" description="Participates in a stacking interaction with the thymidine ring of dTDP-4-oxo-6-deoxyglucose" evidence="6">
    <location>
        <position position="138"/>
    </location>
</feature>
<organism evidence="9 11">
    <name type="scientific">Aeromonas taiwanensis</name>
    <dbReference type="NCBI Taxonomy" id="633417"/>
    <lineage>
        <taxon>Bacteria</taxon>
        <taxon>Pseudomonadati</taxon>
        <taxon>Pseudomonadota</taxon>
        <taxon>Gammaproteobacteria</taxon>
        <taxon>Aeromonadales</taxon>
        <taxon>Aeromonadaceae</taxon>
        <taxon>Aeromonas</taxon>
    </lineage>
</organism>
<feature type="active site" description="Proton acceptor" evidence="5">
    <location>
        <position position="62"/>
    </location>
</feature>
<dbReference type="GO" id="GO:0008830">
    <property type="term" value="F:dTDP-4-dehydrorhamnose 3,5-epimerase activity"/>
    <property type="evidence" value="ECO:0007669"/>
    <property type="project" value="UniProtKB-UniRule"/>
</dbReference>
<comment type="caution">
    <text evidence="9">The sequence shown here is derived from an EMBL/GenBank/DDBJ whole genome shotgun (WGS) entry which is preliminary data.</text>
</comment>
<evidence type="ECO:0000256" key="7">
    <source>
        <dbReference type="RuleBase" id="RU364069"/>
    </source>
</evidence>
<evidence type="ECO:0000256" key="3">
    <source>
        <dbReference type="ARBA" id="ARBA00012098"/>
    </source>
</evidence>
<dbReference type="Proteomes" id="UP000297914">
    <property type="component" value="Unassembled WGS sequence"/>
</dbReference>
<evidence type="ECO:0000313" key="9">
    <source>
        <dbReference type="EMBL" id="TFF76671.1"/>
    </source>
</evidence>
<dbReference type="SUPFAM" id="SSF51182">
    <property type="entry name" value="RmlC-like cupins"/>
    <property type="match status" value="1"/>
</dbReference>
<dbReference type="AlphaFoldDB" id="A0A5F0K7Q7"/>
<dbReference type="OrthoDB" id="9800680at2"/>